<dbReference type="InterPro" id="IPR006690">
    <property type="entry name" value="OMPA-like_CS"/>
</dbReference>
<comment type="caution">
    <text evidence="6">The sequence shown here is derived from an EMBL/GenBank/DDBJ whole genome shotgun (WGS) entry which is preliminary data.</text>
</comment>
<dbReference type="InterPro" id="IPR050330">
    <property type="entry name" value="Bact_OuterMem_StrucFunc"/>
</dbReference>
<dbReference type="OrthoDB" id="9809364at2"/>
<dbReference type="PANTHER" id="PTHR30329">
    <property type="entry name" value="STATOR ELEMENT OF FLAGELLAR MOTOR COMPLEX"/>
    <property type="match status" value="1"/>
</dbReference>
<evidence type="ECO:0000256" key="3">
    <source>
        <dbReference type="ARBA" id="ARBA00023237"/>
    </source>
</evidence>
<evidence type="ECO:0000256" key="4">
    <source>
        <dbReference type="PROSITE-ProRule" id="PRU00473"/>
    </source>
</evidence>
<dbReference type="InterPro" id="IPR036737">
    <property type="entry name" value="OmpA-like_sf"/>
</dbReference>
<feature type="domain" description="OmpA-like" evidence="5">
    <location>
        <begin position="520"/>
        <end position="642"/>
    </location>
</feature>
<evidence type="ECO:0000256" key="2">
    <source>
        <dbReference type="ARBA" id="ARBA00023136"/>
    </source>
</evidence>
<dbReference type="PRINTS" id="PR01021">
    <property type="entry name" value="OMPADOMAIN"/>
</dbReference>
<keyword evidence="7" id="KW-1185">Reference proteome</keyword>
<gene>
    <name evidence="6" type="ORF">CLV48_1261</name>
</gene>
<reference evidence="6 7" key="1">
    <citation type="submission" date="2018-03" db="EMBL/GenBank/DDBJ databases">
        <title>Genomic Encyclopedia of Archaeal and Bacterial Type Strains, Phase II (KMG-II): from individual species to whole genera.</title>
        <authorList>
            <person name="Goeker M."/>
        </authorList>
    </citation>
    <scope>NUCLEOTIDE SEQUENCE [LARGE SCALE GENOMIC DNA]</scope>
    <source>
        <strain evidence="6 7">DSM 28057</strain>
    </source>
</reference>
<dbReference type="EMBL" id="PYGF01000026">
    <property type="protein sequence ID" value="PSK96619.1"/>
    <property type="molecule type" value="Genomic_DNA"/>
</dbReference>
<sequence>MVLIMRNSIKIFIAAGFLLLATDIYGQARLLRYGDKQYLLENYGRAAEAYREAYVRRAEYGTAVKAAESYDRLGMYSESYEWWGRAVGHEGSGKDDYASYLRAAVQSGRWGEIEVLLKSGGYTEYDFPGLDLSGMRRLLESPARVKLVPVSGANSGGSDIGAWPDGGGTLYFSSDRGSVGDVSRRAGIRLDAKNNIYSSERSSYNEREFYRIYRKDSSGAATVVVTDLAGALHVSDPSLMSDRGLVFYTAFVGRTRQKGTREITNHAGIYYGKIDRDGNITGSVSFPYNDHQSYGVMNPYVDTEANRIYFASDMPGGEGGFDLYYVEYDGEMNFSAPVNLGPEVNTSQNESHPSRSGGSFYFSSRGHGGLGGMDVFTADYNGGKIGNVRNMGVPYNSVRDDFAFVVAGDGKRYLTTDRDGGIGLDDIYTVEDLFRILQARVRDCEGNVVPDYSGELSRQGGGIIAAQLSREGILTAELDPDGDFVLRISRKGYFPVTDGSLGTKGLEADTLKRDYVLSPIPYRTPVYVDIVYYDLDRSEIRKDAEPALERIGDLMGRYGFMDLVVSSHTDSRASEEYNRALSERRANSVRDYLSKYGIDGGRVRLEWHGEQNLVNECGDGVSCPESDHQLNRRSELVLEAFSDSGRQYELPEGIEDPCELPAYLERIAEEAGLPTVYFDFDGTGIRPEHRRELERVGVMLGRKTDLRLYIEGHTDSRGSEAYNMGLSERRAQAVMAYLVKRGVASTRMEHRWFGESRPKVDCATGDCSEAQHQQNRRTELRVSNK</sequence>
<evidence type="ECO:0000313" key="6">
    <source>
        <dbReference type="EMBL" id="PSK96619.1"/>
    </source>
</evidence>
<name>A0A2P8DHG4_9BACT</name>
<dbReference type="InterPro" id="IPR006664">
    <property type="entry name" value="OMP_bac"/>
</dbReference>
<feature type="domain" description="OmpA-like" evidence="5">
    <location>
        <begin position="665"/>
        <end position="785"/>
    </location>
</feature>
<dbReference type="GO" id="GO:0009279">
    <property type="term" value="C:cell outer membrane"/>
    <property type="evidence" value="ECO:0007669"/>
    <property type="project" value="UniProtKB-SubCell"/>
</dbReference>
<accession>A0A2P8DHG4</accession>
<dbReference type="InterPro" id="IPR006665">
    <property type="entry name" value="OmpA-like"/>
</dbReference>
<evidence type="ECO:0000256" key="1">
    <source>
        <dbReference type="ARBA" id="ARBA00004442"/>
    </source>
</evidence>
<dbReference type="Pfam" id="PF00691">
    <property type="entry name" value="OmpA"/>
    <property type="match status" value="2"/>
</dbReference>
<dbReference type="PROSITE" id="PS51123">
    <property type="entry name" value="OMPA_2"/>
    <property type="match status" value="2"/>
</dbReference>
<dbReference type="PROSITE" id="PS01068">
    <property type="entry name" value="OMPA_1"/>
    <property type="match status" value="1"/>
</dbReference>
<dbReference type="SUPFAM" id="SSF103088">
    <property type="entry name" value="OmpA-like"/>
    <property type="match status" value="2"/>
</dbReference>
<dbReference type="Proteomes" id="UP000240708">
    <property type="component" value="Unassembled WGS sequence"/>
</dbReference>
<dbReference type="Gene3D" id="3.30.1330.60">
    <property type="entry name" value="OmpA-like domain"/>
    <property type="match status" value="2"/>
</dbReference>
<feature type="non-terminal residue" evidence="6">
    <location>
        <position position="785"/>
    </location>
</feature>
<evidence type="ECO:0000313" key="7">
    <source>
        <dbReference type="Proteomes" id="UP000240708"/>
    </source>
</evidence>
<comment type="subcellular location">
    <subcellularLocation>
        <location evidence="1">Cell outer membrane</location>
    </subcellularLocation>
</comment>
<dbReference type="AlphaFoldDB" id="A0A2P8DHG4"/>
<keyword evidence="2 4" id="KW-0472">Membrane</keyword>
<dbReference type="PANTHER" id="PTHR30329:SF21">
    <property type="entry name" value="LIPOPROTEIN YIAD-RELATED"/>
    <property type="match status" value="1"/>
</dbReference>
<protein>
    <submittedName>
        <fullName evidence="6">OmpA family protein</fullName>
    </submittedName>
</protein>
<dbReference type="CDD" id="cd07185">
    <property type="entry name" value="OmpA_C-like"/>
    <property type="match status" value="2"/>
</dbReference>
<evidence type="ECO:0000259" key="5">
    <source>
        <dbReference type="PROSITE" id="PS51123"/>
    </source>
</evidence>
<dbReference type="SUPFAM" id="SSF69304">
    <property type="entry name" value="Tricorn protease N-terminal domain"/>
    <property type="match status" value="1"/>
</dbReference>
<keyword evidence="3" id="KW-0998">Cell outer membrane</keyword>
<proteinExistence type="predicted"/>
<organism evidence="6 7">
    <name type="scientific">Cecembia rubra</name>
    <dbReference type="NCBI Taxonomy" id="1485585"/>
    <lineage>
        <taxon>Bacteria</taxon>
        <taxon>Pseudomonadati</taxon>
        <taxon>Bacteroidota</taxon>
        <taxon>Cytophagia</taxon>
        <taxon>Cytophagales</taxon>
        <taxon>Cyclobacteriaceae</taxon>
        <taxon>Cecembia</taxon>
    </lineage>
</organism>